<name>A0ACC3ALA2_9EURO</name>
<comment type="caution">
    <text evidence="1">The sequence shown here is derived from an EMBL/GenBank/DDBJ whole genome shotgun (WGS) entry which is preliminary data.</text>
</comment>
<keyword evidence="2" id="KW-1185">Reference proteome</keyword>
<protein>
    <submittedName>
        <fullName evidence="1">DNA repair protein rad50</fullName>
    </submittedName>
</protein>
<evidence type="ECO:0000313" key="2">
    <source>
        <dbReference type="Proteomes" id="UP001172386"/>
    </source>
</evidence>
<accession>A0ACC3ALA2</accession>
<evidence type="ECO:0000313" key="1">
    <source>
        <dbReference type="EMBL" id="KAJ9664739.1"/>
    </source>
</evidence>
<dbReference type="Proteomes" id="UP001172386">
    <property type="component" value="Unassembled WGS sequence"/>
</dbReference>
<sequence length="1305" mass="149415">MSTIDKMMIVGVRAFNPRRGETIKFEPPLTLVAGVNGSGKTTIIEALKFATTGIMPPGAKIGGAWIHDPGLEGERETMAQVKLGFHAPNGTRLVATRSLQLQAKKTQRSQKALEACLLMERHGQKTTLSTRVAELDQQVPNYLGVSTSLLENVIFCHQEESQWPLAESSVLKKKFDDIFEAGKYTKAVVELIKIRKKHKDDLGRQEEVANSAKKDRDRARKVKRRCEELHAEIEELRRQGIELQEKMNTAQQQANDAWKAAEEFADVLGKLEGYRIEANSKEQTIKDLKIHLKEASESDEFLGKTLAEFDNTLARYEQDRKEKKIQWLEYEDDLKANQDRLSEKLAERGSYEQAKREHERQLEDRKRQVKEGASKHQIRGFDDLSDDNKVEEFLFRIKKTLKDRETALDRAHKDADREKKEAQILINRLTEREAALKDNKIGAKRQIAINDHEAAKRQKDADQIDVDEGSKAVIESRIEELSSRLNSSRQSLNAADYANKIKQANTELSSIEDDLARLNNELIQGTKRAGEVAQLSHYKQDVKEKERSLQTLSQAHGSRISSIVGADWDANTLEAQYRNVASDAAKDVSAVERERDSIIRESEQVQFKQKSVREDLNSRKRQAQHHEDVVMKATGGNMSEYGEALNTAEYRLEAARDQAKGLEGLADWFNKALDTAMERSACRLCERAFKGPDDPALKRFHNKLQGLIKKASSEQGDEELKEATEDHKRIQDAQVNFENWNRLKNEEIPLLEQELSKLSQDHEKLLHRIESHDKKVESRRSVQKEVESISSTVASIVRTDSELKSSSAKVEELSAKQSQRGSIRTLEDIREEIGNANDKASEIKKTILRLTDEQEAVKSEIVAMEFELRDLKNDLGTVGRKLDLKQSHLSRVEEYNTQNEEQRKTINSLDADIEKIGPELATANAKYDDLDQRWADQIRDMGRESASLLETVQALDFVSKQIQAYEDEGGEARLTKVLRDIDRLRQEIGQLEKSMAQLTRDIGKVDKQLSDAENTRRHYSDNLRYRQETKSLEWLRAEIEDLDSKNAHLDRERLQKQSKRRTEEYHLYSGQREGVVGEMKSKDKQLEELVTEYNTDLRDAAIRYKEAHIKVETTKAAVEDIGRYSTALDQAITKYHALKMDEVNAIIDELWKKTYQGSDVDTIFIKSDLEVKANTRSHNYRVVMVKRDIELDMRGRCSAGQKVLASIIIRLALAECFSKDCGVIALDEPTTNLDEKNIQALAAALHEIINARRQQKNFQLIIITHDESFLREMQCADFTDYYYHISRDQDDHSIIEKQSILEIMR</sequence>
<reference evidence="1" key="1">
    <citation type="submission" date="2022-10" db="EMBL/GenBank/DDBJ databases">
        <title>Culturing micro-colonial fungi from biological soil crusts in the Mojave desert and describing Neophaeococcomyces mojavensis, and introducing the new genera and species Taxawa tesnikishii.</title>
        <authorList>
            <person name="Kurbessoian T."/>
            <person name="Stajich J.E."/>
        </authorList>
    </citation>
    <scope>NUCLEOTIDE SEQUENCE</scope>
    <source>
        <strain evidence="1">JES_112</strain>
    </source>
</reference>
<dbReference type="EMBL" id="JAPDRQ010000001">
    <property type="protein sequence ID" value="KAJ9664739.1"/>
    <property type="molecule type" value="Genomic_DNA"/>
</dbReference>
<organism evidence="1 2">
    <name type="scientific">Neophaeococcomyces mojaviensis</name>
    <dbReference type="NCBI Taxonomy" id="3383035"/>
    <lineage>
        <taxon>Eukaryota</taxon>
        <taxon>Fungi</taxon>
        <taxon>Dikarya</taxon>
        <taxon>Ascomycota</taxon>
        <taxon>Pezizomycotina</taxon>
        <taxon>Eurotiomycetes</taxon>
        <taxon>Chaetothyriomycetidae</taxon>
        <taxon>Chaetothyriales</taxon>
        <taxon>Chaetothyriales incertae sedis</taxon>
        <taxon>Neophaeococcomyces</taxon>
    </lineage>
</organism>
<proteinExistence type="predicted"/>
<gene>
    <name evidence="1" type="primary">RAD50</name>
    <name evidence="1" type="ORF">H2198_000085</name>
</gene>